<dbReference type="EMBL" id="MBFS01000149">
    <property type="protein sequence ID" value="PVV04220.1"/>
    <property type="molecule type" value="Genomic_DNA"/>
</dbReference>
<evidence type="ECO:0000313" key="2">
    <source>
        <dbReference type="Proteomes" id="UP000245609"/>
    </source>
</evidence>
<gene>
    <name evidence="1" type="ORF">BB560_001284</name>
</gene>
<reference evidence="1 2" key="1">
    <citation type="journal article" date="2018" name="MBio">
        <title>Comparative Genomics Reveals the Core Gene Toolbox for the Fungus-Insect Symbiosis.</title>
        <authorList>
            <person name="Wang Y."/>
            <person name="Stata M."/>
            <person name="Wang W."/>
            <person name="Stajich J.E."/>
            <person name="White M.M."/>
            <person name="Moncalvo J.M."/>
        </authorList>
    </citation>
    <scope>NUCLEOTIDE SEQUENCE [LARGE SCALE GENOMIC DNA]</scope>
    <source>
        <strain evidence="1 2">SC-DP-2</strain>
    </source>
</reference>
<dbReference type="Pfam" id="PF14223">
    <property type="entry name" value="Retrotran_gag_2"/>
    <property type="match status" value="1"/>
</dbReference>
<evidence type="ECO:0008006" key="3">
    <source>
        <dbReference type="Google" id="ProtNLM"/>
    </source>
</evidence>
<proteinExistence type="predicted"/>
<accession>A0A2T9ZI29</accession>
<keyword evidence="2" id="KW-1185">Reference proteome</keyword>
<comment type="caution">
    <text evidence="1">The sequence shown here is derived from an EMBL/GenBank/DDBJ whole genome shotgun (WGS) entry which is preliminary data.</text>
</comment>
<sequence length="210" mass="23850">MKAFLDSKVSEFPASFDVWSRLCSAYENKNLSNGEKIDDKEINIILLISLPESYKNLIMAMKTQFELLSLEALGARLLSEEFKRKEKVTPSETALKESENNSKTYLYFLITEIFFLANKQPAPSRSKAKFFTRGGSISNIFDNDKMLYAYITISIGNTTKISIIGSSTTDENCDIFHNINETLNIRTVENVSSIQELEELRVTEVSKINN</sequence>
<organism evidence="1 2">
    <name type="scientific">Smittium megazygosporum</name>
    <dbReference type="NCBI Taxonomy" id="133381"/>
    <lineage>
        <taxon>Eukaryota</taxon>
        <taxon>Fungi</taxon>
        <taxon>Fungi incertae sedis</taxon>
        <taxon>Zoopagomycota</taxon>
        <taxon>Kickxellomycotina</taxon>
        <taxon>Harpellomycetes</taxon>
        <taxon>Harpellales</taxon>
        <taxon>Legeriomycetaceae</taxon>
        <taxon>Smittium</taxon>
    </lineage>
</organism>
<evidence type="ECO:0000313" key="1">
    <source>
        <dbReference type="EMBL" id="PVV04220.1"/>
    </source>
</evidence>
<dbReference type="AlphaFoldDB" id="A0A2T9ZI29"/>
<name>A0A2T9ZI29_9FUNG</name>
<protein>
    <recommendedName>
        <fullName evidence="3">Retrovirus-related Pol polyprotein from transposon TNT 1-94</fullName>
    </recommendedName>
</protein>
<dbReference type="Proteomes" id="UP000245609">
    <property type="component" value="Unassembled WGS sequence"/>
</dbReference>